<reference evidence="4" key="1">
    <citation type="journal article" date="2016" name="Nature">
        <title>Genome evolution in the allotetraploid frog Xenopus laevis.</title>
        <authorList>
            <person name="Session A.M."/>
            <person name="Uno Y."/>
            <person name="Kwon T."/>
            <person name="Chapman J.A."/>
            <person name="Toyoda A."/>
            <person name="Takahashi S."/>
            <person name="Fukui A."/>
            <person name="Hikosaka A."/>
            <person name="Suzuki A."/>
            <person name="Kondo M."/>
            <person name="van Heeringen S.J."/>
            <person name="Quigley I."/>
            <person name="Heinz S."/>
            <person name="Ogino H."/>
            <person name="Ochi H."/>
            <person name="Hellsten U."/>
            <person name="Lyons J.B."/>
            <person name="Simakov O."/>
            <person name="Putnam N."/>
            <person name="Stites J."/>
            <person name="Kuroki Y."/>
            <person name="Tanaka T."/>
            <person name="Michiue T."/>
            <person name="Watanabe M."/>
            <person name="Bogdanovic O."/>
            <person name="Lister R."/>
            <person name="Georgiou G."/>
            <person name="Paranjpe S.S."/>
            <person name="van Kruijsbergen I."/>
            <person name="Shu S."/>
            <person name="Carlson J."/>
            <person name="Kinoshita T."/>
            <person name="Ohta Y."/>
            <person name="Mawaribuchi S."/>
            <person name="Jenkins J."/>
            <person name="Grimwood J."/>
            <person name="Schmutz J."/>
            <person name="Mitros T."/>
            <person name="Mozaffari S.V."/>
            <person name="Suzuki Y."/>
            <person name="Haramoto Y."/>
            <person name="Yamamoto T.S."/>
            <person name="Takagi C."/>
            <person name="Heald R."/>
            <person name="Miller K."/>
            <person name="Haudenschild C."/>
            <person name="Kitzman J."/>
            <person name="Nakayama T."/>
            <person name="Izutsu Y."/>
            <person name="Robert J."/>
            <person name="Fortriede J."/>
            <person name="Burns K."/>
            <person name="Lotay V."/>
            <person name="Karimi K."/>
            <person name="Yasuoka Y."/>
            <person name="Dichmann D.S."/>
            <person name="Flajnik M.F."/>
            <person name="Houston D.W."/>
            <person name="Shendure J."/>
            <person name="DuPasquier L."/>
            <person name="Vize P.D."/>
            <person name="Zorn A.M."/>
            <person name="Ito M."/>
            <person name="Marcotte E.M."/>
            <person name="Wallingford J.B."/>
            <person name="Ito Y."/>
            <person name="Asashima M."/>
            <person name="Ueno N."/>
            <person name="Matsuda Y."/>
            <person name="Veenstra G.J."/>
            <person name="Fujiyama A."/>
            <person name="Harland R.M."/>
            <person name="Taira M."/>
            <person name="Rokhsar D.S."/>
        </authorList>
    </citation>
    <scope>NUCLEOTIDE SEQUENCE [LARGE SCALE GENOMIC DNA]</scope>
    <source>
        <strain evidence="4">J</strain>
    </source>
</reference>
<evidence type="ECO:0000259" key="2">
    <source>
        <dbReference type="Pfam" id="PF16568"/>
    </source>
</evidence>
<name>A0A974HYT1_XENLA</name>
<gene>
    <name evidence="3" type="ORF">XELAEV_18012544mg</name>
</gene>
<dbReference type="GO" id="GO:0005634">
    <property type="term" value="C:nucleus"/>
    <property type="evidence" value="ECO:0007669"/>
    <property type="project" value="TreeGrafter"/>
</dbReference>
<feature type="region of interest" description="Disordered" evidence="1">
    <location>
        <begin position="124"/>
        <end position="187"/>
    </location>
</feature>
<dbReference type="GO" id="GO:0003729">
    <property type="term" value="F:mRNA binding"/>
    <property type="evidence" value="ECO:0007669"/>
    <property type="project" value="TreeGrafter"/>
</dbReference>
<dbReference type="Pfam" id="PF16568">
    <property type="entry name" value="Sam68-YY"/>
    <property type="match status" value="1"/>
</dbReference>
<feature type="compositionally biased region" description="Low complexity" evidence="1">
    <location>
        <begin position="69"/>
        <end position="95"/>
    </location>
</feature>
<dbReference type="GO" id="GO:0008143">
    <property type="term" value="F:poly(A) binding"/>
    <property type="evidence" value="ECO:0007669"/>
    <property type="project" value="TreeGrafter"/>
</dbReference>
<dbReference type="PANTHER" id="PTHR11208">
    <property type="entry name" value="RNA-BINDING PROTEIN RELATED"/>
    <property type="match status" value="1"/>
</dbReference>
<evidence type="ECO:0000313" key="4">
    <source>
        <dbReference type="Proteomes" id="UP000694892"/>
    </source>
</evidence>
<evidence type="ECO:0000256" key="1">
    <source>
        <dbReference type="SAM" id="MobiDB-lite"/>
    </source>
</evidence>
<feature type="compositionally biased region" description="Polar residues" evidence="1">
    <location>
        <begin position="153"/>
        <end position="163"/>
    </location>
</feature>
<dbReference type="InterPro" id="IPR045071">
    <property type="entry name" value="BBP-like"/>
</dbReference>
<evidence type="ECO:0000313" key="3">
    <source>
        <dbReference type="EMBL" id="OCT94861.1"/>
    </source>
</evidence>
<organism evidence="3 4">
    <name type="scientific">Xenopus laevis</name>
    <name type="common">African clawed frog</name>
    <dbReference type="NCBI Taxonomy" id="8355"/>
    <lineage>
        <taxon>Eukaryota</taxon>
        <taxon>Metazoa</taxon>
        <taxon>Chordata</taxon>
        <taxon>Craniata</taxon>
        <taxon>Vertebrata</taxon>
        <taxon>Euteleostomi</taxon>
        <taxon>Amphibia</taxon>
        <taxon>Batrachia</taxon>
        <taxon>Anura</taxon>
        <taxon>Pipoidea</taxon>
        <taxon>Pipidae</taxon>
        <taxon>Xenopodinae</taxon>
        <taxon>Xenopus</taxon>
        <taxon>Xenopus</taxon>
    </lineage>
</organism>
<dbReference type="InterPro" id="IPR032335">
    <property type="entry name" value="Sam68-YY"/>
</dbReference>
<dbReference type="EMBL" id="CM004468">
    <property type="protein sequence ID" value="OCT94861.1"/>
    <property type="molecule type" value="Genomic_DNA"/>
</dbReference>
<feature type="region of interest" description="Disordered" evidence="1">
    <location>
        <begin position="1"/>
        <end position="112"/>
    </location>
</feature>
<dbReference type="GO" id="GO:0000381">
    <property type="term" value="P:regulation of alternative mRNA splicing, via spliceosome"/>
    <property type="evidence" value="ECO:0007669"/>
    <property type="project" value="TreeGrafter"/>
</dbReference>
<feature type="compositionally biased region" description="Low complexity" evidence="1">
    <location>
        <begin position="43"/>
        <end position="52"/>
    </location>
</feature>
<dbReference type="PANTHER" id="PTHR11208:SF30">
    <property type="entry name" value="KH DOMAIN-CONTAINING, RNA-BINDING, SIGNAL TRANSDUCTION-ASSOCIATED PROTEIN 1"/>
    <property type="match status" value="1"/>
</dbReference>
<dbReference type="AlphaFoldDB" id="A0A974HYT1"/>
<feature type="domain" description="Sam68 tyrosine-rich" evidence="2">
    <location>
        <begin position="109"/>
        <end position="157"/>
    </location>
</feature>
<accession>A0A974HYT1</accession>
<feature type="compositionally biased region" description="Basic and acidic residues" evidence="1">
    <location>
        <begin position="178"/>
        <end position="187"/>
    </location>
</feature>
<sequence>MMDDICQDQFMELSYLNGAPPEQTRGGSRGGPSRGRGGPPPAAASSRGRAGPLRPLVPRGAPGRGSITRGGSVSRPVPPSSANRGAPAGRSRGAAIQRISLPPPAPETYDEYGYEDSYAEPSYEGYEGYYNQSQGETEYYDYGHGEGPESYESYGQDNWNGSRPSLKVPSSRPLKGGAYREHPYGRF</sequence>
<dbReference type="Proteomes" id="UP000694892">
    <property type="component" value="Chromosome 2L"/>
</dbReference>
<proteinExistence type="predicted"/>
<feature type="compositionally biased region" description="Gly residues" evidence="1">
    <location>
        <begin position="27"/>
        <end position="37"/>
    </location>
</feature>
<protein>
    <recommendedName>
        <fullName evidence="2">Sam68 tyrosine-rich domain-containing protein</fullName>
    </recommendedName>
</protein>